<dbReference type="PANTHER" id="PTHR43434">
    <property type="entry name" value="PHOSPHOGLYCOLATE PHOSPHATASE"/>
    <property type="match status" value="1"/>
</dbReference>
<gene>
    <name evidence="5" type="ORF">GCM10009108_07450</name>
</gene>
<evidence type="ECO:0000313" key="6">
    <source>
        <dbReference type="Proteomes" id="UP001500573"/>
    </source>
</evidence>
<dbReference type="InterPro" id="IPR006439">
    <property type="entry name" value="HAD-SF_hydro_IA"/>
</dbReference>
<dbReference type="SFLD" id="SFLDG01135">
    <property type="entry name" value="C1.5.6:_HAD__Beta-PGM__Phospha"/>
    <property type="match status" value="1"/>
</dbReference>
<keyword evidence="1" id="KW-0479">Metal-binding</keyword>
<dbReference type="NCBIfam" id="TIGR01509">
    <property type="entry name" value="HAD-SF-IA-v3"/>
    <property type="match status" value="1"/>
</dbReference>
<dbReference type="GO" id="GO:0016787">
    <property type="term" value="F:hydrolase activity"/>
    <property type="evidence" value="ECO:0007669"/>
    <property type="project" value="UniProtKB-KW"/>
</dbReference>
<keyword evidence="3" id="KW-0460">Magnesium</keyword>
<reference evidence="6" key="1">
    <citation type="journal article" date="2019" name="Int. J. Syst. Evol. Microbiol.">
        <title>The Global Catalogue of Microorganisms (GCM) 10K type strain sequencing project: providing services to taxonomists for standard genome sequencing and annotation.</title>
        <authorList>
            <consortium name="The Broad Institute Genomics Platform"/>
            <consortium name="The Broad Institute Genome Sequencing Center for Infectious Disease"/>
            <person name="Wu L."/>
            <person name="Ma J."/>
        </authorList>
    </citation>
    <scope>NUCLEOTIDE SEQUENCE [LARGE SCALE GENOMIC DNA]</scope>
    <source>
        <strain evidence="6">JCM 15515</strain>
    </source>
</reference>
<dbReference type="InterPro" id="IPR036412">
    <property type="entry name" value="HAD-like_sf"/>
</dbReference>
<dbReference type="Gene3D" id="3.40.50.1000">
    <property type="entry name" value="HAD superfamily/HAD-like"/>
    <property type="match status" value="1"/>
</dbReference>
<evidence type="ECO:0000256" key="1">
    <source>
        <dbReference type="ARBA" id="ARBA00022723"/>
    </source>
</evidence>
<dbReference type="NCBIfam" id="TIGR01549">
    <property type="entry name" value="HAD-SF-IA-v1"/>
    <property type="match status" value="1"/>
</dbReference>
<evidence type="ECO:0000256" key="2">
    <source>
        <dbReference type="ARBA" id="ARBA00022801"/>
    </source>
</evidence>
<evidence type="ECO:0000256" key="3">
    <source>
        <dbReference type="ARBA" id="ARBA00022842"/>
    </source>
</evidence>
<accession>A0ABP3W406</accession>
<name>A0ABP3W406_9BURK</name>
<proteinExistence type="predicted"/>
<keyword evidence="4" id="KW-0119">Carbohydrate metabolism</keyword>
<sequence length="235" mass="25144">MTAIRRLVLFDFDGTLADTAPDLAAAANRQRHYRGLPPLPYEALRPYASHGARGLLKAALDLDAQSDEYESTRQHFLRDYAEAMLVQTRLFPGIGMLLDQLGGHAYGWGIVTNKIEALALPIVRHLGLQDRCLVTVGGDTTPHAKPHPEPLLHAARQAGVPPGNCIYIGDDERDIVAGQAAGMATVVAAYGYCSLEDPARWGADAIAASPEDLWPLIERWAAGGLEAGSASQASA</sequence>
<dbReference type="InterPro" id="IPR041492">
    <property type="entry name" value="HAD_2"/>
</dbReference>
<keyword evidence="2 5" id="KW-0378">Hydrolase</keyword>
<dbReference type="Gene3D" id="1.10.150.240">
    <property type="entry name" value="Putative phosphatase, domain 2"/>
    <property type="match status" value="1"/>
</dbReference>
<dbReference type="InterPro" id="IPR023214">
    <property type="entry name" value="HAD_sf"/>
</dbReference>
<dbReference type="InterPro" id="IPR023198">
    <property type="entry name" value="PGP-like_dom2"/>
</dbReference>
<dbReference type="Proteomes" id="UP001500573">
    <property type="component" value="Unassembled WGS sequence"/>
</dbReference>
<dbReference type="SFLD" id="SFLDS00003">
    <property type="entry name" value="Haloacid_Dehalogenase"/>
    <property type="match status" value="1"/>
</dbReference>
<evidence type="ECO:0000313" key="5">
    <source>
        <dbReference type="EMBL" id="GAA0775055.1"/>
    </source>
</evidence>
<keyword evidence="6" id="KW-1185">Reference proteome</keyword>
<protein>
    <submittedName>
        <fullName evidence="5">HAD-IA family hydrolase</fullName>
    </submittedName>
</protein>
<dbReference type="SUPFAM" id="SSF56784">
    <property type="entry name" value="HAD-like"/>
    <property type="match status" value="1"/>
</dbReference>
<organism evidence="5 6">
    <name type="scientific">Castellaniella ginsengisoli</name>
    <dbReference type="NCBI Taxonomy" id="546114"/>
    <lineage>
        <taxon>Bacteria</taxon>
        <taxon>Pseudomonadati</taxon>
        <taxon>Pseudomonadota</taxon>
        <taxon>Betaproteobacteria</taxon>
        <taxon>Burkholderiales</taxon>
        <taxon>Alcaligenaceae</taxon>
        <taxon>Castellaniella</taxon>
    </lineage>
</organism>
<dbReference type="InterPro" id="IPR050155">
    <property type="entry name" value="HAD-like_hydrolase_sf"/>
</dbReference>
<evidence type="ECO:0000256" key="4">
    <source>
        <dbReference type="ARBA" id="ARBA00023277"/>
    </source>
</evidence>
<dbReference type="SFLD" id="SFLDG01129">
    <property type="entry name" value="C1.5:_HAD__Beta-PGM__Phosphata"/>
    <property type="match status" value="1"/>
</dbReference>
<dbReference type="PANTHER" id="PTHR43434:SF23">
    <property type="entry name" value="PHOSPHOGLYCOLATE PHOSPHATASE"/>
    <property type="match status" value="1"/>
</dbReference>
<dbReference type="EMBL" id="BAAAEX010000003">
    <property type="protein sequence ID" value="GAA0775055.1"/>
    <property type="molecule type" value="Genomic_DNA"/>
</dbReference>
<dbReference type="Pfam" id="PF13419">
    <property type="entry name" value="HAD_2"/>
    <property type="match status" value="1"/>
</dbReference>
<comment type="caution">
    <text evidence="5">The sequence shown here is derived from an EMBL/GenBank/DDBJ whole genome shotgun (WGS) entry which is preliminary data.</text>
</comment>